<comment type="caution">
    <text evidence="2">The sequence shown here is derived from an EMBL/GenBank/DDBJ whole genome shotgun (WGS) entry which is preliminary data.</text>
</comment>
<evidence type="ECO:0000313" key="3">
    <source>
        <dbReference type="Proteomes" id="UP001152622"/>
    </source>
</evidence>
<protein>
    <submittedName>
        <fullName evidence="2">Uncharacterized protein</fullName>
    </submittedName>
</protein>
<evidence type="ECO:0000256" key="1">
    <source>
        <dbReference type="SAM" id="MobiDB-lite"/>
    </source>
</evidence>
<dbReference type="AlphaFoldDB" id="A0A9Q1FVV5"/>
<proteinExistence type="predicted"/>
<gene>
    <name evidence="2" type="ORF">SKAU_G00088270</name>
</gene>
<accession>A0A9Q1FVV5</accession>
<name>A0A9Q1FVV5_SYNKA</name>
<feature type="region of interest" description="Disordered" evidence="1">
    <location>
        <begin position="15"/>
        <end position="87"/>
    </location>
</feature>
<sequence>MGTWDVQRACFPRIPERSLNHREPASPGTQGRAHINLRAGDLIARAEDRRDEQGGSSQMASPLRNPLNRRKESANAEPTGARKVTQAAWRTARCLSATLHSRQDPALYRPCRRTSLLIVYETEESSEDRAPPIGREHLRAPDCALQSPRLHGPLHNDGP</sequence>
<feature type="compositionally biased region" description="Basic and acidic residues" evidence="1">
    <location>
        <begin position="127"/>
        <end position="140"/>
    </location>
</feature>
<feature type="compositionally biased region" description="Basic and acidic residues" evidence="1">
    <location>
        <begin position="44"/>
        <end position="53"/>
    </location>
</feature>
<feature type="region of interest" description="Disordered" evidence="1">
    <location>
        <begin position="122"/>
        <end position="159"/>
    </location>
</feature>
<evidence type="ECO:0000313" key="2">
    <source>
        <dbReference type="EMBL" id="KAJ8368799.1"/>
    </source>
</evidence>
<feature type="compositionally biased region" description="Basic and acidic residues" evidence="1">
    <location>
        <begin position="15"/>
        <end position="24"/>
    </location>
</feature>
<keyword evidence="3" id="KW-1185">Reference proteome</keyword>
<dbReference type="Proteomes" id="UP001152622">
    <property type="component" value="Chromosome 3"/>
</dbReference>
<organism evidence="2 3">
    <name type="scientific">Synaphobranchus kaupii</name>
    <name type="common">Kaup's arrowtooth eel</name>
    <dbReference type="NCBI Taxonomy" id="118154"/>
    <lineage>
        <taxon>Eukaryota</taxon>
        <taxon>Metazoa</taxon>
        <taxon>Chordata</taxon>
        <taxon>Craniata</taxon>
        <taxon>Vertebrata</taxon>
        <taxon>Euteleostomi</taxon>
        <taxon>Actinopterygii</taxon>
        <taxon>Neopterygii</taxon>
        <taxon>Teleostei</taxon>
        <taxon>Anguilliformes</taxon>
        <taxon>Synaphobranchidae</taxon>
        <taxon>Synaphobranchus</taxon>
    </lineage>
</organism>
<reference evidence="2" key="1">
    <citation type="journal article" date="2023" name="Science">
        <title>Genome structures resolve the early diversification of teleost fishes.</title>
        <authorList>
            <person name="Parey E."/>
            <person name="Louis A."/>
            <person name="Montfort J."/>
            <person name="Bouchez O."/>
            <person name="Roques C."/>
            <person name="Iampietro C."/>
            <person name="Lluch J."/>
            <person name="Castinel A."/>
            <person name="Donnadieu C."/>
            <person name="Desvignes T."/>
            <person name="Floi Bucao C."/>
            <person name="Jouanno E."/>
            <person name="Wen M."/>
            <person name="Mejri S."/>
            <person name="Dirks R."/>
            <person name="Jansen H."/>
            <person name="Henkel C."/>
            <person name="Chen W.J."/>
            <person name="Zahm M."/>
            <person name="Cabau C."/>
            <person name="Klopp C."/>
            <person name="Thompson A.W."/>
            <person name="Robinson-Rechavi M."/>
            <person name="Braasch I."/>
            <person name="Lecointre G."/>
            <person name="Bobe J."/>
            <person name="Postlethwait J.H."/>
            <person name="Berthelot C."/>
            <person name="Roest Crollius H."/>
            <person name="Guiguen Y."/>
        </authorList>
    </citation>
    <scope>NUCLEOTIDE SEQUENCE</scope>
    <source>
        <strain evidence="2">WJC10195</strain>
    </source>
</reference>
<dbReference type="EMBL" id="JAINUF010000003">
    <property type="protein sequence ID" value="KAJ8368799.1"/>
    <property type="molecule type" value="Genomic_DNA"/>
</dbReference>